<keyword evidence="3" id="KW-1185">Reference proteome</keyword>
<dbReference type="PANTHER" id="PTHR24416:SF600">
    <property type="entry name" value="PDGF- AND VEGF-RECEPTOR RELATED, ISOFORM J"/>
    <property type="match status" value="1"/>
</dbReference>
<dbReference type="AlphaFoldDB" id="A0A182F3N9"/>
<proteinExistence type="predicted"/>
<dbReference type="PANTHER" id="PTHR24416">
    <property type="entry name" value="TYROSINE-PROTEIN KINASE RECEPTOR"/>
    <property type="match status" value="1"/>
</dbReference>
<dbReference type="GO" id="GO:0005886">
    <property type="term" value="C:plasma membrane"/>
    <property type="evidence" value="ECO:0007669"/>
    <property type="project" value="TreeGrafter"/>
</dbReference>
<protein>
    <recommendedName>
        <fullName evidence="1">Serine-threonine/tyrosine-protein kinase catalytic domain-containing protein</fullName>
    </recommendedName>
</protein>
<evidence type="ECO:0000313" key="2">
    <source>
        <dbReference type="EnsemblMetazoa" id="AALB001079-PA"/>
    </source>
</evidence>
<dbReference type="GO" id="GO:0004714">
    <property type="term" value="F:transmembrane receptor protein tyrosine kinase activity"/>
    <property type="evidence" value="ECO:0007669"/>
    <property type="project" value="TreeGrafter"/>
</dbReference>
<feature type="domain" description="Serine-threonine/tyrosine-protein kinase catalytic" evidence="1">
    <location>
        <begin position="14"/>
        <end position="96"/>
    </location>
</feature>
<dbReference type="VEuPathDB" id="VectorBase:AALB001079"/>
<dbReference type="InterPro" id="IPR001245">
    <property type="entry name" value="Ser-Thr/Tyr_kinase_cat_dom"/>
</dbReference>
<accession>A0A182F3N9</accession>
<name>A0A182F3N9_ANOAL</name>
<dbReference type="InterPro" id="IPR050122">
    <property type="entry name" value="RTK"/>
</dbReference>
<dbReference type="Proteomes" id="UP000069272">
    <property type="component" value="Chromosome 2L"/>
</dbReference>
<sequence length="144" mass="16845">MLWLFVILDSLFQSIRKTTQVYKNNGEATHLFKWLAAEYISDNVFNTESDVWGYGVLLWDSFSLGMSPYRRIEANIQLYQMLREEHRRWSSLSLPSNAIIVICWVDFSGFLISLTEVNVVDLFCFAKYSAASTMRMYYLCDSCE</sequence>
<dbReference type="EnsemblMetazoa" id="AALB001079-RA">
    <property type="protein sequence ID" value="AALB001079-PA"/>
    <property type="gene ID" value="AALB001079"/>
</dbReference>
<organism evidence="2 3">
    <name type="scientific">Anopheles albimanus</name>
    <name type="common">New world malaria mosquito</name>
    <dbReference type="NCBI Taxonomy" id="7167"/>
    <lineage>
        <taxon>Eukaryota</taxon>
        <taxon>Metazoa</taxon>
        <taxon>Ecdysozoa</taxon>
        <taxon>Arthropoda</taxon>
        <taxon>Hexapoda</taxon>
        <taxon>Insecta</taxon>
        <taxon>Pterygota</taxon>
        <taxon>Neoptera</taxon>
        <taxon>Endopterygota</taxon>
        <taxon>Diptera</taxon>
        <taxon>Nematocera</taxon>
        <taxon>Culicoidea</taxon>
        <taxon>Culicidae</taxon>
        <taxon>Anophelinae</taxon>
        <taxon>Anopheles</taxon>
    </lineage>
</organism>
<dbReference type="SUPFAM" id="SSF56112">
    <property type="entry name" value="Protein kinase-like (PK-like)"/>
    <property type="match status" value="1"/>
</dbReference>
<dbReference type="GO" id="GO:0007169">
    <property type="term" value="P:cell surface receptor protein tyrosine kinase signaling pathway"/>
    <property type="evidence" value="ECO:0007669"/>
    <property type="project" value="TreeGrafter"/>
</dbReference>
<dbReference type="Gene3D" id="1.10.510.10">
    <property type="entry name" value="Transferase(Phosphotransferase) domain 1"/>
    <property type="match status" value="1"/>
</dbReference>
<evidence type="ECO:0000313" key="3">
    <source>
        <dbReference type="Proteomes" id="UP000069272"/>
    </source>
</evidence>
<dbReference type="Pfam" id="PF07714">
    <property type="entry name" value="PK_Tyr_Ser-Thr"/>
    <property type="match status" value="1"/>
</dbReference>
<reference evidence="2" key="2">
    <citation type="submission" date="2022-08" db="UniProtKB">
        <authorList>
            <consortium name="EnsemblMetazoa"/>
        </authorList>
    </citation>
    <scope>IDENTIFICATION</scope>
    <source>
        <strain evidence="2">STECLA/ALBI9_A</strain>
    </source>
</reference>
<dbReference type="InterPro" id="IPR011009">
    <property type="entry name" value="Kinase-like_dom_sf"/>
</dbReference>
<reference evidence="2 3" key="1">
    <citation type="journal article" date="2017" name="G3 (Bethesda)">
        <title>The Physical Genome Mapping of Anopheles albimanus Corrected Scaffold Misassemblies and Identified Interarm Rearrangements in Genus Anopheles.</title>
        <authorList>
            <person name="Artemov G.N."/>
            <person name="Peery A.N."/>
            <person name="Jiang X."/>
            <person name="Tu Z."/>
            <person name="Stegniy V.N."/>
            <person name="Sharakhova M.V."/>
            <person name="Sharakhov I.V."/>
        </authorList>
    </citation>
    <scope>NUCLEOTIDE SEQUENCE [LARGE SCALE GENOMIC DNA]</scope>
    <source>
        <strain evidence="2 3">ALBI9_A</strain>
    </source>
</reference>
<dbReference type="GO" id="GO:0043235">
    <property type="term" value="C:receptor complex"/>
    <property type="evidence" value="ECO:0007669"/>
    <property type="project" value="TreeGrafter"/>
</dbReference>
<dbReference type="STRING" id="7167.A0A182F3N9"/>
<evidence type="ECO:0000259" key="1">
    <source>
        <dbReference type="Pfam" id="PF07714"/>
    </source>
</evidence>